<gene>
    <name evidence="1" type="ORF">PHPALM_32129</name>
</gene>
<dbReference type="OrthoDB" id="120971at2759"/>
<protein>
    <submittedName>
        <fullName evidence="1">Uncharacterized protein</fullName>
    </submittedName>
</protein>
<sequence length="106" mass="11923">MADLLNKKSQTVYNTVPNSTMGDLLPVLMIMLGQGSSTKLVGYKLHRYMALEAWYQERAAKAVRNRKVPQGFPLADCDQHFVQLLSFLSPIILVNKRAQAEDSNQV</sequence>
<reference evidence="1 2" key="1">
    <citation type="journal article" date="2017" name="Genome Biol. Evol.">
        <title>Phytophthora megakarya and P. palmivora, closely related causal agents of cacao black pod rot, underwent increases in genome sizes and gene numbers by different mechanisms.</title>
        <authorList>
            <person name="Ali S.S."/>
            <person name="Shao J."/>
            <person name="Lary D.J."/>
            <person name="Kronmiller B."/>
            <person name="Shen D."/>
            <person name="Strem M.D."/>
            <person name="Amoako-Attah I."/>
            <person name="Akrofi A.Y."/>
            <person name="Begoude B.A."/>
            <person name="Ten Hoopen G.M."/>
            <person name="Coulibaly K."/>
            <person name="Kebe B.I."/>
            <person name="Melnick R.L."/>
            <person name="Guiltinan M.J."/>
            <person name="Tyler B.M."/>
            <person name="Meinhardt L.W."/>
            <person name="Bailey B.A."/>
        </authorList>
    </citation>
    <scope>NUCLEOTIDE SEQUENCE [LARGE SCALE GENOMIC DNA]</scope>
    <source>
        <strain evidence="2">sbr112.9</strain>
    </source>
</reference>
<organism evidence="1 2">
    <name type="scientific">Phytophthora palmivora</name>
    <dbReference type="NCBI Taxonomy" id="4796"/>
    <lineage>
        <taxon>Eukaryota</taxon>
        <taxon>Sar</taxon>
        <taxon>Stramenopiles</taxon>
        <taxon>Oomycota</taxon>
        <taxon>Peronosporomycetes</taxon>
        <taxon>Peronosporales</taxon>
        <taxon>Peronosporaceae</taxon>
        <taxon>Phytophthora</taxon>
    </lineage>
</organism>
<evidence type="ECO:0000313" key="1">
    <source>
        <dbReference type="EMBL" id="POM59183.1"/>
    </source>
</evidence>
<comment type="caution">
    <text evidence="1">The sequence shown here is derived from an EMBL/GenBank/DDBJ whole genome shotgun (WGS) entry which is preliminary data.</text>
</comment>
<dbReference type="AlphaFoldDB" id="A0A2P4X0V8"/>
<evidence type="ECO:0000313" key="2">
    <source>
        <dbReference type="Proteomes" id="UP000237271"/>
    </source>
</evidence>
<proteinExistence type="predicted"/>
<dbReference type="EMBL" id="NCKW01017306">
    <property type="protein sequence ID" value="POM59183.1"/>
    <property type="molecule type" value="Genomic_DNA"/>
</dbReference>
<name>A0A2P4X0V8_9STRA</name>
<dbReference type="Proteomes" id="UP000237271">
    <property type="component" value="Unassembled WGS sequence"/>
</dbReference>
<accession>A0A2P4X0V8</accession>
<keyword evidence="2" id="KW-1185">Reference proteome</keyword>